<sequence>MKITEYSVEKLWDPTGILSGDRYEFIIDIEVDVEDELYSENGIYIKLILVVEEEEVRIAQYQLYERVTEKYLDFALEDDELEEILQFCKEHYQEAN</sequence>
<organism evidence="1 2">
    <name type="scientific">Pallidibacillus pasinlerensis</name>
    <dbReference type="NCBI Taxonomy" id="2703818"/>
    <lineage>
        <taxon>Bacteria</taxon>
        <taxon>Bacillati</taxon>
        <taxon>Bacillota</taxon>
        <taxon>Bacilli</taxon>
        <taxon>Bacillales</taxon>
        <taxon>Bacillaceae</taxon>
        <taxon>Pallidibacillus</taxon>
    </lineage>
</organism>
<dbReference type="Proteomes" id="UP000743899">
    <property type="component" value="Unassembled WGS sequence"/>
</dbReference>
<reference evidence="1 2" key="1">
    <citation type="submission" date="2020-01" db="EMBL/GenBank/DDBJ databases">
        <title>A novel Bacillus sp. from Pasinler.</title>
        <authorList>
            <person name="Adiguzel A."/>
            <person name="Ay H."/>
            <person name="Baltaci M.O."/>
        </authorList>
    </citation>
    <scope>NUCLEOTIDE SEQUENCE [LARGE SCALE GENOMIC DNA]</scope>
    <source>
        <strain evidence="1 2">P1</strain>
    </source>
</reference>
<name>A0ABX0AB11_9BACI</name>
<evidence type="ECO:0000313" key="1">
    <source>
        <dbReference type="EMBL" id="NCU18610.1"/>
    </source>
</evidence>
<accession>A0ABX0AB11</accession>
<proteinExistence type="predicted"/>
<dbReference type="Pfam" id="PF20119">
    <property type="entry name" value="DUF6509"/>
    <property type="match status" value="1"/>
</dbReference>
<dbReference type="InterPro" id="IPR045424">
    <property type="entry name" value="DUF6509"/>
</dbReference>
<comment type="caution">
    <text evidence="1">The sequence shown here is derived from an EMBL/GenBank/DDBJ whole genome shotgun (WGS) entry which is preliminary data.</text>
</comment>
<gene>
    <name evidence="1" type="ORF">GW534_12935</name>
</gene>
<evidence type="ECO:0000313" key="2">
    <source>
        <dbReference type="Proteomes" id="UP000743899"/>
    </source>
</evidence>
<dbReference type="EMBL" id="JAACYS010000069">
    <property type="protein sequence ID" value="NCU18610.1"/>
    <property type="molecule type" value="Genomic_DNA"/>
</dbReference>
<protein>
    <submittedName>
        <fullName evidence="1">Pullulanase</fullName>
    </submittedName>
</protein>
<dbReference type="RefSeq" id="WP_161921440.1">
    <property type="nucleotide sequence ID" value="NZ_JAACYS010000069.1"/>
</dbReference>
<keyword evidence="2" id="KW-1185">Reference proteome</keyword>